<keyword evidence="1" id="KW-0472">Membrane</keyword>
<reference evidence="2 3" key="1">
    <citation type="submission" date="2019-04" db="EMBL/GenBank/DDBJ databases">
        <title>Genome of a novel bacterium Candidatus Jettenia ecosi reconstructed from metagenome of an anammox bioreactor.</title>
        <authorList>
            <person name="Mardanov A.V."/>
            <person name="Beletsky A.V."/>
            <person name="Ravin N.V."/>
            <person name="Botchkova E.A."/>
            <person name="Litti Y.V."/>
            <person name="Nozhevnikova A.N."/>
        </authorList>
    </citation>
    <scope>NUCLEOTIDE SEQUENCE [LARGE SCALE GENOMIC DNA]</scope>
    <source>
        <strain evidence="2">J2</strain>
    </source>
</reference>
<dbReference type="AlphaFoldDB" id="A0A533Q6U7"/>
<protein>
    <submittedName>
        <fullName evidence="2">Uncharacterized protein</fullName>
    </submittedName>
</protein>
<dbReference type="Proteomes" id="UP000319783">
    <property type="component" value="Unassembled WGS sequence"/>
</dbReference>
<name>A0A533Q6U7_9BACT</name>
<dbReference type="EMBL" id="SULG01000185">
    <property type="protein sequence ID" value="TLD39839.1"/>
    <property type="molecule type" value="Genomic_DNA"/>
</dbReference>
<feature type="transmembrane region" description="Helical" evidence="1">
    <location>
        <begin position="30"/>
        <end position="47"/>
    </location>
</feature>
<sequence length="48" mass="5907">MICLFQNLMDEEIVFSLRCDRKPLIFDYLIRYYNYSVFVITCFLNMVI</sequence>
<comment type="caution">
    <text evidence="2">The sequence shown here is derived from an EMBL/GenBank/DDBJ whole genome shotgun (WGS) entry which is preliminary data.</text>
</comment>
<organism evidence="2 3">
    <name type="scientific">Candidatus Jettenia ecosi</name>
    <dbReference type="NCBI Taxonomy" id="2494326"/>
    <lineage>
        <taxon>Bacteria</taxon>
        <taxon>Pseudomonadati</taxon>
        <taxon>Planctomycetota</taxon>
        <taxon>Candidatus Brocadiia</taxon>
        <taxon>Candidatus Brocadiales</taxon>
        <taxon>Candidatus Brocadiaceae</taxon>
        <taxon>Candidatus Jettenia</taxon>
    </lineage>
</organism>
<evidence type="ECO:0000313" key="2">
    <source>
        <dbReference type="EMBL" id="TLD39839.1"/>
    </source>
</evidence>
<evidence type="ECO:0000313" key="3">
    <source>
        <dbReference type="Proteomes" id="UP000319783"/>
    </source>
</evidence>
<proteinExistence type="predicted"/>
<keyword evidence="1" id="KW-0812">Transmembrane</keyword>
<gene>
    <name evidence="2" type="ORF">JETT_3899</name>
</gene>
<accession>A0A533Q6U7</accession>
<keyword evidence="1" id="KW-1133">Transmembrane helix</keyword>
<evidence type="ECO:0000256" key="1">
    <source>
        <dbReference type="SAM" id="Phobius"/>
    </source>
</evidence>